<feature type="region of interest" description="Disordered" evidence="4">
    <location>
        <begin position="230"/>
        <end position="253"/>
    </location>
</feature>
<sequence>MLVPASVSAEMVPDREVARRSIGGVGVADRLDVLIRRCYAGLETDQLRSETLDRLRGILTVDAAFFATVDPATLLFTSAIADDPLQAVTEQFLDNEFGRADVNKFAALATAPDPVNSLEQATKGDWASSSRYTEVMAPLGLGDELRAALVSGGHCWGVLCLHREDAVAGFSERDLQLVRRLGPHLAEGLRRSMLVGPDAPAEEVGPGVVVLDGDLGVVSVSPEAEHWLRELEPDHRDRQQRPGSSQQPDWARSTGLPVAVRAAAVQLTRLNELPTGVSAPVLKVRTRGGRWLAVHASNLHGRGSPGSRPAEQQTVVILEPATPKQLSSLLLDVHALTPAQQRVTALLLQGCSTRQIVDRLHLSPHTVQEHVRAAFDKVGVGSRRELIAALLGQHRG</sequence>
<dbReference type="Pfam" id="PF00196">
    <property type="entry name" value="GerE"/>
    <property type="match status" value="1"/>
</dbReference>
<dbReference type="SMART" id="SM00421">
    <property type="entry name" value="HTH_LUXR"/>
    <property type="match status" value="1"/>
</dbReference>
<organism evidence="6 7">
    <name type="scientific">Kribbella alba</name>
    <dbReference type="NCBI Taxonomy" id="190197"/>
    <lineage>
        <taxon>Bacteria</taxon>
        <taxon>Bacillati</taxon>
        <taxon>Actinomycetota</taxon>
        <taxon>Actinomycetes</taxon>
        <taxon>Propionibacteriales</taxon>
        <taxon>Kribbellaceae</taxon>
        <taxon>Kribbella</taxon>
    </lineage>
</organism>
<dbReference type="Gene3D" id="3.30.450.40">
    <property type="match status" value="1"/>
</dbReference>
<dbReference type="SUPFAM" id="SSF46894">
    <property type="entry name" value="C-terminal effector domain of the bipartite response regulators"/>
    <property type="match status" value="1"/>
</dbReference>
<dbReference type="InterPro" id="IPR000792">
    <property type="entry name" value="Tscrpt_reg_LuxR_C"/>
</dbReference>
<evidence type="ECO:0000256" key="1">
    <source>
        <dbReference type="ARBA" id="ARBA00023015"/>
    </source>
</evidence>
<keyword evidence="2" id="KW-0238">DNA-binding</keyword>
<keyword evidence="1" id="KW-0805">Transcription regulation</keyword>
<protein>
    <submittedName>
        <fullName evidence="6">LuxR C-terminal-related transcriptional regulator</fullName>
    </submittedName>
</protein>
<evidence type="ECO:0000313" key="6">
    <source>
        <dbReference type="EMBL" id="GAA1646510.1"/>
    </source>
</evidence>
<feature type="compositionally biased region" description="Basic and acidic residues" evidence="4">
    <location>
        <begin position="230"/>
        <end position="240"/>
    </location>
</feature>
<dbReference type="PANTHER" id="PTHR44688">
    <property type="entry name" value="DNA-BINDING TRANSCRIPTIONAL ACTIVATOR DEVR_DOSR"/>
    <property type="match status" value="1"/>
</dbReference>
<comment type="caution">
    <text evidence="6">The sequence shown here is derived from an EMBL/GenBank/DDBJ whole genome shotgun (WGS) entry which is preliminary data.</text>
</comment>
<dbReference type="CDD" id="cd06170">
    <property type="entry name" value="LuxR_C_like"/>
    <property type="match status" value="1"/>
</dbReference>
<dbReference type="SUPFAM" id="SSF55781">
    <property type="entry name" value="GAF domain-like"/>
    <property type="match status" value="1"/>
</dbReference>
<keyword evidence="3" id="KW-0804">Transcription</keyword>
<evidence type="ECO:0000259" key="5">
    <source>
        <dbReference type="SMART" id="SM00421"/>
    </source>
</evidence>
<evidence type="ECO:0000256" key="2">
    <source>
        <dbReference type="ARBA" id="ARBA00023125"/>
    </source>
</evidence>
<evidence type="ECO:0000256" key="4">
    <source>
        <dbReference type="SAM" id="MobiDB-lite"/>
    </source>
</evidence>
<dbReference type="Gene3D" id="1.10.10.10">
    <property type="entry name" value="Winged helix-like DNA-binding domain superfamily/Winged helix DNA-binding domain"/>
    <property type="match status" value="1"/>
</dbReference>
<accession>A0ABN2FIB4</accession>
<dbReference type="Proteomes" id="UP001501319">
    <property type="component" value="Unassembled WGS sequence"/>
</dbReference>
<dbReference type="PRINTS" id="PR00038">
    <property type="entry name" value="HTHLUXR"/>
</dbReference>
<reference evidence="6 7" key="1">
    <citation type="journal article" date="2019" name="Int. J. Syst. Evol. Microbiol.">
        <title>The Global Catalogue of Microorganisms (GCM) 10K type strain sequencing project: providing services to taxonomists for standard genome sequencing and annotation.</title>
        <authorList>
            <consortium name="The Broad Institute Genomics Platform"/>
            <consortium name="The Broad Institute Genome Sequencing Center for Infectious Disease"/>
            <person name="Wu L."/>
            <person name="Ma J."/>
        </authorList>
    </citation>
    <scope>NUCLEOTIDE SEQUENCE [LARGE SCALE GENOMIC DNA]</scope>
    <source>
        <strain evidence="6 7">JCM 14306</strain>
    </source>
</reference>
<dbReference type="InterPro" id="IPR016032">
    <property type="entry name" value="Sig_transdc_resp-reg_C-effctor"/>
</dbReference>
<dbReference type="InterPro" id="IPR036388">
    <property type="entry name" value="WH-like_DNA-bd_sf"/>
</dbReference>
<dbReference type="InterPro" id="IPR029016">
    <property type="entry name" value="GAF-like_dom_sf"/>
</dbReference>
<dbReference type="Pfam" id="PF01590">
    <property type="entry name" value="GAF"/>
    <property type="match status" value="1"/>
</dbReference>
<dbReference type="PANTHER" id="PTHR44688:SF16">
    <property type="entry name" value="DNA-BINDING TRANSCRIPTIONAL ACTIVATOR DEVR_DOSR"/>
    <property type="match status" value="1"/>
</dbReference>
<dbReference type="InterPro" id="IPR003018">
    <property type="entry name" value="GAF"/>
</dbReference>
<evidence type="ECO:0000313" key="7">
    <source>
        <dbReference type="Proteomes" id="UP001501319"/>
    </source>
</evidence>
<dbReference type="EMBL" id="BAAANE010000007">
    <property type="protein sequence ID" value="GAA1646510.1"/>
    <property type="molecule type" value="Genomic_DNA"/>
</dbReference>
<feature type="domain" description="HTH luxR-type" evidence="5">
    <location>
        <begin position="333"/>
        <end position="390"/>
    </location>
</feature>
<proteinExistence type="predicted"/>
<keyword evidence="7" id="KW-1185">Reference proteome</keyword>
<gene>
    <name evidence="6" type="ORF">GCM10009744_42030</name>
</gene>
<name>A0ABN2FIB4_9ACTN</name>
<evidence type="ECO:0000256" key="3">
    <source>
        <dbReference type="ARBA" id="ARBA00023163"/>
    </source>
</evidence>